<dbReference type="GO" id="GO:0016020">
    <property type="term" value="C:membrane"/>
    <property type="evidence" value="ECO:0007669"/>
    <property type="project" value="TreeGrafter"/>
</dbReference>
<keyword evidence="5" id="KW-1185">Reference proteome</keyword>
<evidence type="ECO:0000256" key="2">
    <source>
        <dbReference type="ARBA" id="ARBA00022837"/>
    </source>
</evidence>
<dbReference type="SUPFAM" id="SSF49562">
    <property type="entry name" value="C2 domain (Calcium/lipid-binding domain, CaLB)"/>
    <property type="match status" value="1"/>
</dbReference>
<evidence type="ECO:0000313" key="5">
    <source>
        <dbReference type="Proteomes" id="UP000660262"/>
    </source>
</evidence>
<dbReference type="Proteomes" id="UP000660262">
    <property type="component" value="Unassembled WGS sequence"/>
</dbReference>
<dbReference type="PANTHER" id="PTHR45911">
    <property type="entry name" value="C2 DOMAIN-CONTAINING PROTEIN"/>
    <property type="match status" value="1"/>
</dbReference>
<dbReference type="SMART" id="SM00239">
    <property type="entry name" value="C2"/>
    <property type="match status" value="1"/>
</dbReference>
<dbReference type="Pfam" id="PF00168">
    <property type="entry name" value="C2"/>
    <property type="match status" value="1"/>
</dbReference>
<dbReference type="PROSITE" id="PS50004">
    <property type="entry name" value="C2"/>
    <property type="match status" value="1"/>
</dbReference>
<proteinExistence type="predicted"/>
<protein>
    <recommendedName>
        <fullName evidence="3">C2 domain-containing protein</fullName>
    </recommendedName>
</protein>
<evidence type="ECO:0000313" key="4">
    <source>
        <dbReference type="EMBL" id="GHP01351.1"/>
    </source>
</evidence>
<dbReference type="PRINTS" id="PR00360">
    <property type="entry name" value="C2DOMAIN"/>
</dbReference>
<dbReference type="GO" id="GO:0005509">
    <property type="term" value="F:calcium ion binding"/>
    <property type="evidence" value="ECO:0007669"/>
    <property type="project" value="TreeGrafter"/>
</dbReference>
<gene>
    <name evidence="4" type="ORF">PPROV_000010700</name>
</gene>
<dbReference type="OrthoDB" id="566659at2759"/>
<evidence type="ECO:0000256" key="1">
    <source>
        <dbReference type="ARBA" id="ARBA00022723"/>
    </source>
</evidence>
<dbReference type="InterPro" id="IPR035892">
    <property type="entry name" value="C2_domain_sf"/>
</dbReference>
<keyword evidence="1" id="KW-0479">Metal-binding</keyword>
<keyword evidence="2" id="KW-0106">Calcium</keyword>
<organism evidence="4 5">
    <name type="scientific">Pycnococcus provasolii</name>
    <dbReference type="NCBI Taxonomy" id="41880"/>
    <lineage>
        <taxon>Eukaryota</taxon>
        <taxon>Viridiplantae</taxon>
        <taxon>Chlorophyta</taxon>
        <taxon>Pseudoscourfieldiophyceae</taxon>
        <taxon>Pseudoscourfieldiales</taxon>
        <taxon>Pycnococcaceae</taxon>
        <taxon>Pycnococcus</taxon>
    </lineage>
</organism>
<dbReference type="AlphaFoldDB" id="A0A830H6L7"/>
<reference evidence="4" key="1">
    <citation type="submission" date="2020-10" db="EMBL/GenBank/DDBJ databases">
        <title>Unveiling of a novel bifunctional photoreceptor, Dualchrome1, isolated from a cosmopolitan green alga.</title>
        <authorList>
            <person name="Suzuki S."/>
            <person name="Kawachi M."/>
        </authorList>
    </citation>
    <scope>NUCLEOTIDE SEQUENCE</scope>
    <source>
        <strain evidence="4">NIES 2893</strain>
    </source>
</reference>
<dbReference type="PANTHER" id="PTHR45911:SF4">
    <property type="entry name" value="MULTIPLE C2 AND TRANSMEMBRANE DOMAIN-CONTAINING PROTEIN"/>
    <property type="match status" value="1"/>
</dbReference>
<dbReference type="CDD" id="cd00030">
    <property type="entry name" value="C2"/>
    <property type="match status" value="1"/>
</dbReference>
<evidence type="ECO:0000259" key="3">
    <source>
        <dbReference type="PROSITE" id="PS50004"/>
    </source>
</evidence>
<sequence>MSDSSKVKAGGQGSLLPAPGVLGRRCRGVAVAFATCKPSCALDNQDRLQRLSPPSSLMNAARSAFGNTTAQAATTPTSTLAPKPVEPVSHPKQPWNLWHLRRSHLNLLHRCQPPTPVSASLASPTQGEQRPLSVAERRRQFAERAEAMKASASKAVAHRRSIASPEEARRQMEGARLSWSPQGAKAIAVNVVRAKLRLVIVGAKNLMPRDRSGSSDPYVEVHIEGQMKKTKVVTQNLNPMWMQELAFDVTDENNEVLLRVWDRDTLKKDDFLGETRFRVADFSGAAGADSSQRDFTLQRGSSGRSYVNDVSGTLTVRATVMEV</sequence>
<comment type="caution">
    <text evidence="4">The sequence shown here is derived from an EMBL/GenBank/DDBJ whole genome shotgun (WGS) entry which is preliminary data.</text>
</comment>
<feature type="domain" description="C2" evidence="3">
    <location>
        <begin position="181"/>
        <end position="292"/>
    </location>
</feature>
<accession>A0A830H6L7</accession>
<dbReference type="InterPro" id="IPR000008">
    <property type="entry name" value="C2_dom"/>
</dbReference>
<dbReference type="Gene3D" id="2.60.40.150">
    <property type="entry name" value="C2 domain"/>
    <property type="match status" value="1"/>
</dbReference>
<dbReference type="EMBL" id="BNJQ01000001">
    <property type="protein sequence ID" value="GHP01351.1"/>
    <property type="molecule type" value="Genomic_DNA"/>
</dbReference>
<name>A0A830H6L7_9CHLO</name>